<protein>
    <submittedName>
        <fullName evidence="1">Uncharacterized protein</fullName>
    </submittedName>
</protein>
<dbReference type="EMBL" id="CP009507">
    <property type="protein sequence ID" value="AKB32701.1"/>
    <property type="molecule type" value="Genomic_DNA"/>
</dbReference>
<dbReference type="Proteomes" id="UP000033092">
    <property type="component" value="Chromosome"/>
</dbReference>
<evidence type="ECO:0000313" key="2">
    <source>
        <dbReference type="Proteomes" id="UP000033092"/>
    </source>
</evidence>
<dbReference type="KEGG" id="msz:MSSIH_2011"/>
<evidence type="ECO:0000313" key="1">
    <source>
        <dbReference type="EMBL" id="AKB32701.1"/>
    </source>
</evidence>
<reference evidence="1 2" key="1">
    <citation type="submission" date="2014-07" db="EMBL/GenBank/DDBJ databases">
        <title>Methanogenic archaea and the global carbon cycle.</title>
        <authorList>
            <person name="Henriksen J.R."/>
            <person name="Luke J."/>
            <person name="Reinhart S."/>
            <person name="Benedict M.N."/>
            <person name="Youngblut N.D."/>
            <person name="Metcalf M.E."/>
            <person name="Whitaker R.J."/>
            <person name="Metcalf W.W."/>
        </authorList>
    </citation>
    <scope>NUCLEOTIDE SEQUENCE [LARGE SCALE GENOMIC DNA]</scope>
    <source>
        <strain evidence="1 2">HI350</strain>
    </source>
</reference>
<dbReference type="HOGENOM" id="CLU_2299389_0_0_2"/>
<organism evidence="1 2">
    <name type="scientific">Methanosarcina siciliae HI350</name>
    <dbReference type="NCBI Taxonomy" id="1434119"/>
    <lineage>
        <taxon>Archaea</taxon>
        <taxon>Methanobacteriati</taxon>
        <taxon>Methanobacteriota</taxon>
        <taxon>Stenosarchaea group</taxon>
        <taxon>Methanomicrobia</taxon>
        <taxon>Methanosarcinales</taxon>
        <taxon>Methanosarcinaceae</taxon>
        <taxon>Methanosarcina</taxon>
    </lineage>
</organism>
<proteinExistence type="predicted"/>
<accession>A0A0E3LAV9</accession>
<gene>
    <name evidence="1" type="ORF">MSSIH_2011</name>
</gene>
<sequence length="100" mass="11023">MITEKTSKKGLQAVTVEEMILSTAASLSPSINLFAVYSPVVIENQTSTGFNETGSDSKIFVISARPAMERPTIVPEEKTKAKNLFIFFTFLNFVFLSHTS</sequence>
<name>A0A0E3LAV9_9EURY</name>
<dbReference type="AlphaFoldDB" id="A0A0E3LAV9"/>